<dbReference type="RefSeq" id="WP_091625721.1">
    <property type="nucleotide sequence ID" value="NZ_FOEF01000020.1"/>
</dbReference>
<evidence type="ECO:0000259" key="1">
    <source>
        <dbReference type="Pfam" id="PF12728"/>
    </source>
</evidence>
<dbReference type="OrthoDB" id="3541350at2"/>
<evidence type="ECO:0000313" key="3">
    <source>
        <dbReference type="Proteomes" id="UP000198582"/>
    </source>
</evidence>
<reference evidence="3" key="1">
    <citation type="submission" date="2016-10" db="EMBL/GenBank/DDBJ databases">
        <authorList>
            <person name="Varghese N."/>
            <person name="Submissions S."/>
        </authorList>
    </citation>
    <scope>NUCLEOTIDE SEQUENCE [LARGE SCALE GENOMIC DNA]</scope>
    <source>
        <strain evidence="3">DSM 44993</strain>
    </source>
</reference>
<accession>A0A1H8YJX9</accession>
<name>A0A1H8YJX9_9PSEU</name>
<sequence>MNTQGLTFDQIQALPAMVDLITAARALGIGRSKAYELAKGEEFPCRVIKTGGTYRVATADLMSVLGITPPNKTE</sequence>
<dbReference type="InterPro" id="IPR041657">
    <property type="entry name" value="HTH_17"/>
</dbReference>
<gene>
    <name evidence="2" type="ORF">SAMN04489732_120112</name>
</gene>
<dbReference type="Proteomes" id="UP000198582">
    <property type="component" value="Unassembled WGS sequence"/>
</dbReference>
<dbReference type="EMBL" id="FOEF01000020">
    <property type="protein sequence ID" value="SEP52449.1"/>
    <property type="molecule type" value="Genomic_DNA"/>
</dbReference>
<organism evidence="2 3">
    <name type="scientific">Amycolatopsis saalfeldensis</name>
    <dbReference type="NCBI Taxonomy" id="394193"/>
    <lineage>
        <taxon>Bacteria</taxon>
        <taxon>Bacillati</taxon>
        <taxon>Actinomycetota</taxon>
        <taxon>Actinomycetes</taxon>
        <taxon>Pseudonocardiales</taxon>
        <taxon>Pseudonocardiaceae</taxon>
        <taxon>Amycolatopsis</taxon>
    </lineage>
</organism>
<dbReference type="Pfam" id="PF12728">
    <property type="entry name" value="HTH_17"/>
    <property type="match status" value="1"/>
</dbReference>
<dbReference type="AlphaFoldDB" id="A0A1H8YJX9"/>
<feature type="domain" description="Helix-turn-helix" evidence="1">
    <location>
        <begin position="23"/>
        <end position="63"/>
    </location>
</feature>
<keyword evidence="3" id="KW-1185">Reference proteome</keyword>
<protein>
    <recommendedName>
        <fullName evidence="1">Helix-turn-helix domain-containing protein</fullName>
    </recommendedName>
</protein>
<proteinExistence type="predicted"/>
<evidence type="ECO:0000313" key="2">
    <source>
        <dbReference type="EMBL" id="SEP52449.1"/>
    </source>
</evidence>